<dbReference type="EMBL" id="LR901126">
    <property type="protein sequence ID" value="CAD7247856.1"/>
    <property type="molecule type" value="Genomic_DNA"/>
</dbReference>
<dbReference type="Proteomes" id="UP000677054">
    <property type="component" value="Unassembled WGS sequence"/>
</dbReference>
<protein>
    <recommendedName>
        <fullName evidence="1">SV2A/B/C luminal domain-containing protein</fullName>
    </recommendedName>
</protein>
<sequence>MEQYDENSTVIQDQHFHGPKDNFYNTTVENIRYAEASFLGVNFTNVVLNHVVFDSCYLQDCKFTNILSSKTFFRNSTLIRPYFSDTDIYEYRSVPISAG</sequence>
<dbReference type="EMBL" id="CAJPEV010001609">
    <property type="protein sequence ID" value="CAG0893510.1"/>
    <property type="molecule type" value="Genomic_DNA"/>
</dbReference>
<organism evidence="2">
    <name type="scientific">Darwinula stevensoni</name>
    <dbReference type="NCBI Taxonomy" id="69355"/>
    <lineage>
        <taxon>Eukaryota</taxon>
        <taxon>Metazoa</taxon>
        <taxon>Ecdysozoa</taxon>
        <taxon>Arthropoda</taxon>
        <taxon>Crustacea</taxon>
        <taxon>Oligostraca</taxon>
        <taxon>Ostracoda</taxon>
        <taxon>Podocopa</taxon>
        <taxon>Podocopida</taxon>
        <taxon>Darwinulocopina</taxon>
        <taxon>Darwinuloidea</taxon>
        <taxon>Darwinulidae</taxon>
        <taxon>Darwinula</taxon>
    </lineage>
</organism>
<name>A0A7R9A7I1_9CRUS</name>
<accession>A0A7R9A7I1</accession>
<dbReference type="Pfam" id="PF23894">
    <property type="entry name" value="LD_SV2"/>
    <property type="match status" value="1"/>
</dbReference>
<dbReference type="OrthoDB" id="433512at2759"/>
<gene>
    <name evidence="2" type="ORF">DSTB1V02_LOCUS7681</name>
</gene>
<proteinExistence type="predicted"/>
<dbReference type="InterPro" id="IPR055415">
    <property type="entry name" value="LD_SV2"/>
</dbReference>
<dbReference type="SUPFAM" id="SSF141571">
    <property type="entry name" value="Pentapeptide repeat-like"/>
    <property type="match status" value="1"/>
</dbReference>
<evidence type="ECO:0000259" key="1">
    <source>
        <dbReference type="Pfam" id="PF23894"/>
    </source>
</evidence>
<reference evidence="2" key="1">
    <citation type="submission" date="2020-11" db="EMBL/GenBank/DDBJ databases">
        <authorList>
            <person name="Tran Van P."/>
        </authorList>
    </citation>
    <scope>NUCLEOTIDE SEQUENCE</scope>
</reference>
<feature type="domain" description="SV2A/B/C luminal" evidence="1">
    <location>
        <begin position="22"/>
        <end position="94"/>
    </location>
</feature>
<dbReference type="AlphaFoldDB" id="A0A7R9A7I1"/>
<keyword evidence="3" id="KW-1185">Reference proteome</keyword>
<evidence type="ECO:0000313" key="3">
    <source>
        <dbReference type="Proteomes" id="UP000677054"/>
    </source>
</evidence>
<evidence type="ECO:0000313" key="2">
    <source>
        <dbReference type="EMBL" id="CAD7247856.1"/>
    </source>
</evidence>
<dbReference type="Gene3D" id="2.160.20.80">
    <property type="entry name" value="E3 ubiquitin-protein ligase SopA"/>
    <property type="match status" value="1"/>
</dbReference>